<dbReference type="PROSITE" id="PS51352">
    <property type="entry name" value="THIOREDOXIN_2"/>
    <property type="match status" value="1"/>
</dbReference>
<organism evidence="4 5">
    <name type="scientific">Pholiota conissans</name>
    <dbReference type="NCBI Taxonomy" id="109636"/>
    <lineage>
        <taxon>Eukaryota</taxon>
        <taxon>Fungi</taxon>
        <taxon>Dikarya</taxon>
        <taxon>Basidiomycota</taxon>
        <taxon>Agaricomycotina</taxon>
        <taxon>Agaricomycetes</taxon>
        <taxon>Agaricomycetidae</taxon>
        <taxon>Agaricales</taxon>
        <taxon>Agaricineae</taxon>
        <taxon>Strophariaceae</taxon>
        <taxon>Pholiota</taxon>
    </lineage>
</organism>
<dbReference type="GO" id="GO:0005788">
    <property type="term" value="C:endoplasmic reticulum lumen"/>
    <property type="evidence" value="ECO:0007669"/>
    <property type="project" value="TreeGrafter"/>
</dbReference>
<dbReference type="GO" id="GO:0015035">
    <property type="term" value="F:protein-disulfide reductase activity"/>
    <property type="evidence" value="ECO:0007669"/>
    <property type="project" value="TreeGrafter"/>
</dbReference>
<keyword evidence="2" id="KW-0732">Signal</keyword>
<feature type="chain" id="PRO_5040402696" evidence="2">
    <location>
        <begin position="22"/>
        <end position="362"/>
    </location>
</feature>
<evidence type="ECO:0000313" key="5">
    <source>
        <dbReference type="Proteomes" id="UP000807469"/>
    </source>
</evidence>
<comment type="caution">
    <text evidence="4">The sequence shown here is derived from an EMBL/GenBank/DDBJ whole genome shotgun (WGS) entry which is preliminary data.</text>
</comment>
<dbReference type="Gene3D" id="3.40.30.10">
    <property type="entry name" value="Glutaredoxin"/>
    <property type="match status" value="1"/>
</dbReference>
<proteinExistence type="predicted"/>
<evidence type="ECO:0000256" key="2">
    <source>
        <dbReference type="SAM" id="SignalP"/>
    </source>
</evidence>
<dbReference type="InterPro" id="IPR013766">
    <property type="entry name" value="Thioredoxin_domain"/>
</dbReference>
<evidence type="ECO:0000259" key="3">
    <source>
        <dbReference type="PROSITE" id="PS51352"/>
    </source>
</evidence>
<dbReference type="PANTHER" id="PTHR45815:SF3">
    <property type="entry name" value="PROTEIN DISULFIDE-ISOMERASE A6"/>
    <property type="match status" value="1"/>
</dbReference>
<evidence type="ECO:0000256" key="1">
    <source>
        <dbReference type="SAM" id="MobiDB-lite"/>
    </source>
</evidence>
<evidence type="ECO:0000313" key="4">
    <source>
        <dbReference type="EMBL" id="KAF9483022.1"/>
    </source>
</evidence>
<dbReference type="Pfam" id="PF00085">
    <property type="entry name" value="Thioredoxin"/>
    <property type="match status" value="1"/>
</dbReference>
<dbReference type="InterPro" id="IPR036249">
    <property type="entry name" value="Thioredoxin-like_sf"/>
</dbReference>
<keyword evidence="5" id="KW-1185">Reference proteome</keyword>
<feature type="region of interest" description="Disordered" evidence="1">
    <location>
        <begin position="325"/>
        <end position="362"/>
    </location>
</feature>
<dbReference type="PANTHER" id="PTHR45815">
    <property type="entry name" value="PROTEIN DISULFIDE-ISOMERASE A6"/>
    <property type="match status" value="1"/>
</dbReference>
<gene>
    <name evidence="4" type="ORF">BDN70DRAFT_874263</name>
</gene>
<sequence>MMLPAQLLAFTLLVAPSLVSAGMFPKDSLVKMLDHKTFKQAMKKNETSLVAFVAPWCGHCQRMVPEYSKAALGMHPLVPAYAVNCHAEKNKRFCSEQGVQGFPTVKLFPRGDSLPPMLYDAERTSSNFFYFATRRIPKAVTKLYNVNEVPGWVSGNKNKHRALLLTKEKKMPLLWQVLGNKYSHTALAFASHRDKKGKSSIAMGYEAGGPKEPKVLIYPEGADKPMIYQGLHKLDSLTKFFDSVLDGTADLSEAFEKAKAEEFVEDPEEAEILKKQEAQRIALMHGGFTDLIDFEKAMLEGGANYHDSAGYGGMMGGIPEHLKKKDAAAESTVSMASTGMPATTTPPLTQAPEATERPKDEL</sequence>
<dbReference type="EMBL" id="MU155158">
    <property type="protein sequence ID" value="KAF9483022.1"/>
    <property type="molecule type" value="Genomic_DNA"/>
</dbReference>
<reference evidence="4" key="1">
    <citation type="submission" date="2020-11" db="EMBL/GenBank/DDBJ databases">
        <authorList>
            <consortium name="DOE Joint Genome Institute"/>
            <person name="Ahrendt S."/>
            <person name="Riley R."/>
            <person name="Andreopoulos W."/>
            <person name="Labutti K."/>
            <person name="Pangilinan J."/>
            <person name="Ruiz-Duenas F.J."/>
            <person name="Barrasa J.M."/>
            <person name="Sanchez-Garcia M."/>
            <person name="Camarero S."/>
            <person name="Miyauchi S."/>
            <person name="Serrano A."/>
            <person name="Linde D."/>
            <person name="Babiker R."/>
            <person name="Drula E."/>
            <person name="Ayuso-Fernandez I."/>
            <person name="Pacheco R."/>
            <person name="Padilla G."/>
            <person name="Ferreira P."/>
            <person name="Barriuso J."/>
            <person name="Kellner H."/>
            <person name="Castanera R."/>
            <person name="Alfaro M."/>
            <person name="Ramirez L."/>
            <person name="Pisabarro A.G."/>
            <person name="Kuo A."/>
            <person name="Tritt A."/>
            <person name="Lipzen A."/>
            <person name="He G."/>
            <person name="Yan M."/>
            <person name="Ng V."/>
            <person name="Cullen D."/>
            <person name="Martin F."/>
            <person name="Rosso M.-N."/>
            <person name="Henrissat B."/>
            <person name="Hibbett D."/>
            <person name="Martinez A.T."/>
            <person name="Grigoriev I.V."/>
        </authorList>
    </citation>
    <scope>NUCLEOTIDE SEQUENCE</scope>
    <source>
        <strain evidence="4">CIRM-BRFM 674</strain>
    </source>
</reference>
<protein>
    <submittedName>
        <fullName evidence="4">Thioredoxin-like protein</fullName>
    </submittedName>
</protein>
<dbReference type="AlphaFoldDB" id="A0A9P6CXK1"/>
<feature type="signal peptide" evidence="2">
    <location>
        <begin position="1"/>
        <end position="21"/>
    </location>
</feature>
<name>A0A9P6CXK1_9AGAR</name>
<dbReference type="OrthoDB" id="427280at2759"/>
<dbReference type="SUPFAM" id="SSF52833">
    <property type="entry name" value="Thioredoxin-like"/>
    <property type="match status" value="1"/>
</dbReference>
<feature type="domain" description="Thioredoxin" evidence="3">
    <location>
        <begin position="1"/>
        <end position="158"/>
    </location>
</feature>
<feature type="compositionally biased region" description="Low complexity" evidence="1">
    <location>
        <begin position="341"/>
        <end position="353"/>
    </location>
</feature>
<dbReference type="Proteomes" id="UP000807469">
    <property type="component" value="Unassembled WGS sequence"/>
</dbReference>
<dbReference type="GO" id="GO:0034976">
    <property type="term" value="P:response to endoplasmic reticulum stress"/>
    <property type="evidence" value="ECO:0007669"/>
    <property type="project" value="TreeGrafter"/>
</dbReference>
<dbReference type="PRINTS" id="PR00421">
    <property type="entry name" value="THIOREDOXIN"/>
</dbReference>
<accession>A0A9P6CXK1</accession>